<dbReference type="Pfam" id="PF00665">
    <property type="entry name" value="rve"/>
    <property type="match status" value="1"/>
</dbReference>
<evidence type="ECO:0000256" key="4">
    <source>
        <dbReference type="SAM" id="MobiDB-lite"/>
    </source>
</evidence>
<dbReference type="GO" id="GO:0008233">
    <property type="term" value="F:peptidase activity"/>
    <property type="evidence" value="ECO:0007669"/>
    <property type="project" value="UniProtKB-KW"/>
</dbReference>
<organism evidence="6">
    <name type="scientific">Tanacetum cinerariifolium</name>
    <name type="common">Dalmatian daisy</name>
    <name type="synonym">Chrysanthemum cinerariifolium</name>
    <dbReference type="NCBI Taxonomy" id="118510"/>
    <lineage>
        <taxon>Eukaryota</taxon>
        <taxon>Viridiplantae</taxon>
        <taxon>Streptophyta</taxon>
        <taxon>Embryophyta</taxon>
        <taxon>Tracheophyta</taxon>
        <taxon>Spermatophyta</taxon>
        <taxon>Magnoliopsida</taxon>
        <taxon>eudicotyledons</taxon>
        <taxon>Gunneridae</taxon>
        <taxon>Pentapetalae</taxon>
        <taxon>asterids</taxon>
        <taxon>campanulids</taxon>
        <taxon>Asterales</taxon>
        <taxon>Asteraceae</taxon>
        <taxon>Asteroideae</taxon>
        <taxon>Anthemideae</taxon>
        <taxon>Anthemidinae</taxon>
        <taxon>Tanacetum</taxon>
    </lineage>
</organism>
<dbReference type="InterPro" id="IPR013103">
    <property type="entry name" value="RVT_2"/>
</dbReference>
<feature type="compositionally biased region" description="Polar residues" evidence="4">
    <location>
        <begin position="141"/>
        <end position="156"/>
    </location>
</feature>
<feature type="compositionally biased region" description="Basic and acidic residues" evidence="4">
    <location>
        <begin position="740"/>
        <end position="754"/>
    </location>
</feature>
<feature type="region of interest" description="Disordered" evidence="4">
    <location>
        <begin position="132"/>
        <end position="160"/>
    </location>
</feature>
<dbReference type="Pfam" id="PF22936">
    <property type="entry name" value="Pol_BBD"/>
    <property type="match status" value="1"/>
</dbReference>
<protein>
    <recommendedName>
        <fullName evidence="5">Integrase catalytic domain-containing protein</fullName>
    </recommendedName>
</protein>
<dbReference type="AlphaFoldDB" id="A0A699HRW6"/>
<reference evidence="6" key="1">
    <citation type="journal article" date="2019" name="Sci. Rep.">
        <title>Draft genome of Tanacetum cinerariifolium, the natural source of mosquito coil.</title>
        <authorList>
            <person name="Yamashiro T."/>
            <person name="Shiraishi A."/>
            <person name="Satake H."/>
            <person name="Nakayama K."/>
        </authorList>
    </citation>
    <scope>NUCLEOTIDE SEQUENCE</scope>
</reference>
<dbReference type="PANTHER" id="PTHR42648:SF32">
    <property type="entry name" value="RIBONUCLEASE H-LIKE DOMAIN, GAG-PRE-INTEGRASE DOMAIN PROTEIN-RELATED"/>
    <property type="match status" value="1"/>
</dbReference>
<name>A0A699HRW6_TANCI</name>
<feature type="region of interest" description="Disordered" evidence="4">
    <location>
        <begin position="735"/>
        <end position="767"/>
    </location>
</feature>
<proteinExistence type="predicted"/>
<evidence type="ECO:0000256" key="3">
    <source>
        <dbReference type="ARBA" id="ARBA00022801"/>
    </source>
</evidence>
<dbReference type="InterPro" id="IPR012337">
    <property type="entry name" value="RNaseH-like_sf"/>
</dbReference>
<dbReference type="GO" id="GO:0046872">
    <property type="term" value="F:metal ion binding"/>
    <property type="evidence" value="ECO:0007669"/>
    <property type="project" value="UniProtKB-KW"/>
</dbReference>
<keyword evidence="3" id="KW-0378">Hydrolase</keyword>
<evidence type="ECO:0000256" key="2">
    <source>
        <dbReference type="ARBA" id="ARBA00022723"/>
    </source>
</evidence>
<evidence type="ECO:0000259" key="5">
    <source>
        <dbReference type="PROSITE" id="PS50994"/>
    </source>
</evidence>
<dbReference type="Pfam" id="PF25597">
    <property type="entry name" value="SH3_retrovirus"/>
    <property type="match status" value="1"/>
</dbReference>
<dbReference type="GO" id="GO:0006508">
    <property type="term" value="P:proteolysis"/>
    <property type="evidence" value="ECO:0007669"/>
    <property type="project" value="UniProtKB-KW"/>
</dbReference>
<keyword evidence="1" id="KW-0645">Protease</keyword>
<accession>A0A699HRW6</accession>
<dbReference type="GO" id="GO:0003676">
    <property type="term" value="F:nucleic acid binding"/>
    <property type="evidence" value="ECO:0007669"/>
    <property type="project" value="InterPro"/>
</dbReference>
<dbReference type="GO" id="GO:0015074">
    <property type="term" value="P:DNA integration"/>
    <property type="evidence" value="ECO:0007669"/>
    <property type="project" value="InterPro"/>
</dbReference>
<dbReference type="InterPro" id="IPR039537">
    <property type="entry name" value="Retrotran_Ty1/copia-like"/>
</dbReference>
<dbReference type="CDD" id="cd09272">
    <property type="entry name" value="RNase_HI_RT_Ty1"/>
    <property type="match status" value="1"/>
</dbReference>
<sequence length="1114" mass="125461">MSSVYEYQHPTSRKEEPANFALMAFSSNSLSLSSDNEAIFDCENYYSSESNYETWPPSNLYDSFIPSGGYHDVSPLYTRTFMPPKPDLVFHTAPSVKTEHLAFNVQLSTTKPEQDLSYTSRPSAPIIKDWVSDSEEDSKPNYPQQSVPTSPKSNSSGKRRNRKTCFVCKSVDHLIKDCDFHAKKMAKPAQRNYANRGYYKQYAPKPLQHNIPTVVLTQSKLVSNTAVRPVPMVSAAQGKQETWGNPQLALQDKGVIDSRCSRHMTGNMSYLSTFEELNGGYVAFGGNSKGGKITGKGKINTGMLDFDNVYFVKEIKFNLFSVSQMCDKKNRVLFTDTECLVLSFDFKLPDESQVLLRVPRENNMYNVNLKNIVPSGDLTCLFTKATLDESNLWLRRLAHVNFKTLNKLVKRNLVRGLHTKVFKNDHTCVACKKGKQHKASCKTKHVSSIDQPLFRLHMDLFRPTFVKSLNKKSYYLVNTDDYIRFTWMFFLASKDETSPILMTFITGLENQLSLRVKVIRSDNGTEFKNYDLNQFCGIKGIKREFSVPRTPQVLVTKPHNKTPYELLHGRPPSIGFMRPFSGHVTILNTLDHLGKFQGKVDEGFFVGYSICSKAFRVFNSRTRLIQETLLVNFLENKPNVAGTGPTWLFDINSLSGTMNYHPVTTGNQPNSGAGFQDTLDAEKAGEEVDLSYMIFPVWSSVGSTNPQNNAEDVAFDVKEYDFDVQKPEFKVILSTSGSAKSKDQNDKTKKEAKGKIPTVGQNTLNNTNTFSATSLSNTAVSPTYGDASKFLDDPDMPGLENIIYSDDEDFVGAEADFNKLEPSVPVSPIPTTSIHKDHPISQIIGDLSLTTQTRSMTRAIKDQGGLSQIFVDLPYRKRAIGTKWVYGNKKDKRWIVIRNKARLVAQGHTQEEGIDYEEVFAPVARMEAIRLFLAHASFMGFIVYQMDVKSAFLYGTIEVEVYVCQPLGFEDPDYPDKVYNVVKALYGLHQAPRAWSMIGSLMYLTSSRPDIMFAVCACACFQVTPKASHLHAVKRIFRYLKGKPHLVLWYLKDLPFDLVAYSDSDYASVSLYRKSTTRGCQFLGCRLISWQCKKQTVVATSSIEAEYVAAASGY</sequence>
<keyword evidence="2" id="KW-0479">Metal-binding</keyword>
<evidence type="ECO:0000256" key="1">
    <source>
        <dbReference type="ARBA" id="ARBA00022670"/>
    </source>
</evidence>
<feature type="domain" description="Integrase catalytic" evidence="5">
    <location>
        <begin position="448"/>
        <end position="552"/>
    </location>
</feature>
<dbReference type="PANTHER" id="PTHR42648">
    <property type="entry name" value="TRANSPOSASE, PUTATIVE-RELATED"/>
    <property type="match status" value="1"/>
</dbReference>
<gene>
    <name evidence="6" type="ORF">Tci_428333</name>
</gene>
<dbReference type="InterPro" id="IPR057670">
    <property type="entry name" value="SH3_retrovirus"/>
</dbReference>
<dbReference type="InterPro" id="IPR025724">
    <property type="entry name" value="GAG-pre-integrase_dom"/>
</dbReference>
<dbReference type="Gene3D" id="3.30.420.10">
    <property type="entry name" value="Ribonuclease H-like superfamily/Ribonuclease H"/>
    <property type="match status" value="1"/>
</dbReference>
<dbReference type="SUPFAM" id="SSF53098">
    <property type="entry name" value="Ribonuclease H-like"/>
    <property type="match status" value="1"/>
</dbReference>
<dbReference type="Pfam" id="PF13976">
    <property type="entry name" value="gag_pre-integrs"/>
    <property type="match status" value="1"/>
</dbReference>
<dbReference type="PROSITE" id="PS50994">
    <property type="entry name" value="INTEGRASE"/>
    <property type="match status" value="1"/>
</dbReference>
<comment type="caution">
    <text evidence="6">The sequence shown here is derived from an EMBL/GenBank/DDBJ whole genome shotgun (WGS) entry which is preliminary data.</text>
</comment>
<evidence type="ECO:0000313" key="6">
    <source>
        <dbReference type="EMBL" id="GEY56359.1"/>
    </source>
</evidence>
<dbReference type="InterPro" id="IPR036397">
    <property type="entry name" value="RNaseH_sf"/>
</dbReference>
<dbReference type="Pfam" id="PF07727">
    <property type="entry name" value="RVT_2"/>
    <property type="match status" value="1"/>
</dbReference>
<dbReference type="InterPro" id="IPR054722">
    <property type="entry name" value="PolX-like_BBD"/>
</dbReference>
<dbReference type="InterPro" id="IPR001584">
    <property type="entry name" value="Integrase_cat-core"/>
</dbReference>
<dbReference type="EMBL" id="BKCJ010189271">
    <property type="protein sequence ID" value="GEY56359.1"/>
    <property type="molecule type" value="Genomic_DNA"/>
</dbReference>